<accession>A0ABT3R5Y8</accession>
<keyword evidence="2" id="KW-1185">Reference proteome</keyword>
<name>A0ABT3R5Y8_9HYPH</name>
<evidence type="ECO:0000313" key="1">
    <source>
        <dbReference type="EMBL" id="MCX2724475.1"/>
    </source>
</evidence>
<dbReference type="Proteomes" id="UP001300261">
    <property type="component" value="Unassembled WGS sequence"/>
</dbReference>
<evidence type="ECO:0000313" key="2">
    <source>
        <dbReference type="Proteomes" id="UP001300261"/>
    </source>
</evidence>
<proteinExistence type="predicted"/>
<protein>
    <submittedName>
        <fullName evidence="1">Uncharacterized protein</fullName>
    </submittedName>
</protein>
<sequence>MVYHNIEPRVPPQQRQEMAQVARLCQNVDGQGMTLKLDEDTSGKKLPNEGERTMKAFFAGLGALIVLGVITERRGEHGPGLLERIKHPSRQ</sequence>
<comment type="caution">
    <text evidence="1">The sequence shown here is derived from an EMBL/GenBank/DDBJ whole genome shotgun (WGS) entry which is preliminary data.</text>
</comment>
<dbReference type="EMBL" id="JAPEVI010000003">
    <property type="protein sequence ID" value="MCX2724475.1"/>
    <property type="molecule type" value="Genomic_DNA"/>
</dbReference>
<reference evidence="1 2" key="1">
    <citation type="journal article" date="2016" name="Int. J. Syst. Evol. Microbiol.">
        <title>Labrenzia salina sp. nov., isolated from the rhizosphere of the halophyte Arthrocnemum macrostachyum.</title>
        <authorList>
            <person name="Camacho M."/>
            <person name="Redondo-Gomez S."/>
            <person name="Rodriguez-Llorente I."/>
            <person name="Rohde M."/>
            <person name="Sproer C."/>
            <person name="Schumann P."/>
            <person name="Klenk H.P."/>
            <person name="Montero-Calasanz M.D.C."/>
        </authorList>
    </citation>
    <scope>NUCLEOTIDE SEQUENCE [LARGE SCALE GENOMIC DNA]</scope>
    <source>
        <strain evidence="1 2">DSM 29163</strain>
    </source>
</reference>
<gene>
    <name evidence="1" type="ORF">ON753_19220</name>
</gene>
<organism evidence="1 2">
    <name type="scientific">Roseibium salinum</name>
    <dbReference type="NCBI Taxonomy" id="1604349"/>
    <lineage>
        <taxon>Bacteria</taxon>
        <taxon>Pseudomonadati</taxon>
        <taxon>Pseudomonadota</taxon>
        <taxon>Alphaproteobacteria</taxon>
        <taxon>Hyphomicrobiales</taxon>
        <taxon>Stappiaceae</taxon>
        <taxon>Roseibium</taxon>
    </lineage>
</organism>